<feature type="compositionally biased region" description="Basic and acidic residues" evidence="1">
    <location>
        <begin position="1"/>
        <end position="12"/>
    </location>
</feature>
<keyword evidence="3" id="KW-1185">Reference proteome</keyword>
<accession>A0A8J3VRY0</accession>
<evidence type="ECO:0000256" key="1">
    <source>
        <dbReference type="SAM" id="MobiDB-lite"/>
    </source>
</evidence>
<protein>
    <submittedName>
        <fullName evidence="2">Uncharacterized protein</fullName>
    </submittedName>
</protein>
<dbReference type="AlphaFoldDB" id="A0A8J3VRY0"/>
<gene>
    <name evidence="2" type="ORF">Raf01_48340</name>
</gene>
<sequence>MSNDRDRDRDAVTTDGLDQSSTRRDTFRLARDAVVVAAAAGVIGGAAAASSPAAAATADDQFVTKTYDSKIIMPDIGALHVADDEIYEREARVKGVEMLTVRVPQKDPVPSTNPGTLTLFLARAGSGTIEAARAAAAADRASAEKLSDLLRAQFETRKMVPLTAAVDQLVAQPVFAELRMSNRTLARNLFVPADASMCVATLPYTGADLDPAAFQLVEYARPGAAEGYDAVILKYDPPITDLERAALAAAGSIPNGGPVTAPCDADLVEVALMVLLYALLLKPVDFNADQHLTDEEIRKIGPQATARELMQIRREFIKNR</sequence>
<comment type="caution">
    <text evidence="2">The sequence shown here is derived from an EMBL/GenBank/DDBJ whole genome shotgun (WGS) entry which is preliminary data.</text>
</comment>
<dbReference type="RefSeq" id="WP_203920237.1">
    <property type="nucleotide sequence ID" value="NZ_BONZ01000045.1"/>
</dbReference>
<proteinExistence type="predicted"/>
<evidence type="ECO:0000313" key="2">
    <source>
        <dbReference type="EMBL" id="GIH16662.1"/>
    </source>
</evidence>
<feature type="region of interest" description="Disordered" evidence="1">
    <location>
        <begin position="1"/>
        <end position="23"/>
    </location>
</feature>
<reference evidence="2" key="1">
    <citation type="submission" date="2021-01" db="EMBL/GenBank/DDBJ databases">
        <title>Whole genome shotgun sequence of Rugosimonospora africana NBRC 104875.</title>
        <authorList>
            <person name="Komaki H."/>
            <person name="Tamura T."/>
        </authorList>
    </citation>
    <scope>NUCLEOTIDE SEQUENCE</scope>
    <source>
        <strain evidence="2">NBRC 104875</strain>
    </source>
</reference>
<dbReference type="EMBL" id="BONZ01000045">
    <property type="protein sequence ID" value="GIH16662.1"/>
    <property type="molecule type" value="Genomic_DNA"/>
</dbReference>
<dbReference type="Proteomes" id="UP000642748">
    <property type="component" value="Unassembled WGS sequence"/>
</dbReference>
<evidence type="ECO:0000313" key="3">
    <source>
        <dbReference type="Proteomes" id="UP000642748"/>
    </source>
</evidence>
<name>A0A8J3VRY0_9ACTN</name>
<organism evidence="2 3">
    <name type="scientific">Rugosimonospora africana</name>
    <dbReference type="NCBI Taxonomy" id="556532"/>
    <lineage>
        <taxon>Bacteria</taxon>
        <taxon>Bacillati</taxon>
        <taxon>Actinomycetota</taxon>
        <taxon>Actinomycetes</taxon>
        <taxon>Micromonosporales</taxon>
        <taxon>Micromonosporaceae</taxon>
        <taxon>Rugosimonospora</taxon>
    </lineage>
</organism>